<dbReference type="PROSITE" id="PS51257">
    <property type="entry name" value="PROKAR_LIPOPROTEIN"/>
    <property type="match status" value="1"/>
</dbReference>
<keyword evidence="1" id="KW-0732">Signal</keyword>
<dbReference type="Proteomes" id="UP001595556">
    <property type="component" value="Unassembled WGS sequence"/>
</dbReference>
<name>A0ABV7H3Y7_9BURK</name>
<reference evidence="3" key="1">
    <citation type="journal article" date="2019" name="Int. J. Syst. Evol. Microbiol.">
        <title>The Global Catalogue of Microorganisms (GCM) 10K type strain sequencing project: providing services to taxonomists for standard genome sequencing and annotation.</title>
        <authorList>
            <consortium name="The Broad Institute Genomics Platform"/>
            <consortium name="The Broad Institute Genome Sequencing Center for Infectious Disease"/>
            <person name="Wu L."/>
            <person name="Ma J."/>
        </authorList>
    </citation>
    <scope>NUCLEOTIDE SEQUENCE [LARGE SCALE GENOMIC DNA]</scope>
    <source>
        <strain evidence="3">KCTC 52168</strain>
    </source>
</reference>
<organism evidence="2 3">
    <name type="scientific">Piscinibacterium candidicorallinum</name>
    <dbReference type="NCBI Taxonomy" id="1793872"/>
    <lineage>
        <taxon>Bacteria</taxon>
        <taxon>Pseudomonadati</taxon>
        <taxon>Pseudomonadota</taxon>
        <taxon>Betaproteobacteria</taxon>
        <taxon>Burkholderiales</taxon>
        <taxon>Piscinibacterium</taxon>
    </lineage>
</organism>
<dbReference type="PANTHER" id="PTHR30203:SF24">
    <property type="entry name" value="BLR4935 PROTEIN"/>
    <property type="match status" value="1"/>
</dbReference>
<feature type="signal peptide" evidence="1">
    <location>
        <begin position="1"/>
        <end position="27"/>
    </location>
</feature>
<evidence type="ECO:0000256" key="1">
    <source>
        <dbReference type="SAM" id="SignalP"/>
    </source>
</evidence>
<feature type="chain" id="PRO_5045180036" evidence="1">
    <location>
        <begin position="28"/>
        <end position="478"/>
    </location>
</feature>
<dbReference type="RefSeq" id="WP_377301567.1">
    <property type="nucleotide sequence ID" value="NZ_CP180191.1"/>
</dbReference>
<keyword evidence="3" id="KW-1185">Reference proteome</keyword>
<evidence type="ECO:0000313" key="2">
    <source>
        <dbReference type="EMBL" id="MFC3146945.1"/>
    </source>
</evidence>
<dbReference type="Gene3D" id="1.20.1600.10">
    <property type="entry name" value="Outer membrane efflux proteins (OEP)"/>
    <property type="match status" value="1"/>
</dbReference>
<accession>A0ABV7H3Y7</accession>
<proteinExistence type="predicted"/>
<evidence type="ECO:0000313" key="3">
    <source>
        <dbReference type="Proteomes" id="UP001595556"/>
    </source>
</evidence>
<comment type="caution">
    <text evidence="2">The sequence shown here is derived from an EMBL/GenBank/DDBJ whole genome shotgun (WGS) entry which is preliminary data.</text>
</comment>
<protein>
    <submittedName>
        <fullName evidence="2">TolC family protein</fullName>
    </submittedName>
</protein>
<sequence>MTRLRETSRPIRLAAAAAFVLLLVACATPNIDGALATSNEQVREFAGGMLTLARDTPSTDVLKQRAEQLLAQPLSQEAAVEVALVNSPGVQAMLADRWVERARAAQSGRLPNPVLAVERMTVGDELEIGRLLSFGLLDLITLPQRATIAQQRLAASQLALTSDVVESVTTVRQAWVRAVAAQQSLAYAQQVHDSAQASAELAKRMQAAGNFNRITRARQQTFYADAAAGLATAQHELTATREALIRALGLTEGQAQKLVLPERLPDLPATPREPAEVAQAATRLRLDLQIAQAQLRVAAREQGLGRWTSLADVELGLRRNSVSDRATGARSSPRGWEADVRLPLFDWGDVQRAAFSAQTLAAMNRLEGVARNSGSHLREGYSAYRTSYELARHYRDEIVPLRRIISEENQLRYNGMLIGVFELLADSRDQIATVRAAIKAQEQFWLADAALRATIVGRPMAAGAGLAGVAAAPDAAPH</sequence>
<dbReference type="InterPro" id="IPR010131">
    <property type="entry name" value="MdtP/NodT-like"/>
</dbReference>
<dbReference type="SUPFAM" id="SSF56954">
    <property type="entry name" value="Outer membrane efflux proteins (OEP)"/>
    <property type="match status" value="1"/>
</dbReference>
<gene>
    <name evidence="2" type="ORF">ACFOEN_04720</name>
</gene>
<dbReference type="EMBL" id="JBHRTI010000003">
    <property type="protein sequence ID" value="MFC3146945.1"/>
    <property type="molecule type" value="Genomic_DNA"/>
</dbReference>
<dbReference type="PANTHER" id="PTHR30203">
    <property type="entry name" value="OUTER MEMBRANE CATION EFFLUX PROTEIN"/>
    <property type="match status" value="1"/>
</dbReference>